<dbReference type="AlphaFoldDB" id="A0A6C0M0L0"/>
<organism evidence="2">
    <name type="scientific">viral metagenome</name>
    <dbReference type="NCBI Taxonomy" id="1070528"/>
    <lineage>
        <taxon>unclassified sequences</taxon>
        <taxon>metagenomes</taxon>
        <taxon>organismal metagenomes</taxon>
    </lineage>
</organism>
<sequence>MSRLNSFNSNLEKLLKNIIKLFPDQKEDIEKYYKFPVSGDIYIKLFFENCKSLGKDISEKNEIIFSEEYIILPEVKFNLIWNDEDIDDESKETIWKYLHTLYIFSYEFQKDKDVNEILEQLKNIQQDNSDLDEQTKTFLSIIDNLSGKNDIDMDKLENSELNNEDEDEDNTSGFTLPNMPDLSNLMNGSIGQLAQEIVSDLDTSKLNLEDPSMLLKNLMSGNIGDDSGLMDLVKNITGKIHDKINSGELNEEHLFSEANNVMNTFNNSSNSNSLFNNMFNQAVNTGINSGLDSDMSEENQEIVKNCQQIINNKAAVNSNPQQMLKNAKLQKRRELLRKKLELKKKIEENAKQLEKEEKMLNDSQNLEEWNEFQ</sequence>
<protein>
    <submittedName>
        <fullName evidence="2">Uncharacterized protein</fullName>
    </submittedName>
</protein>
<name>A0A6C0M0L0_9ZZZZ</name>
<keyword evidence="1" id="KW-0175">Coiled coil</keyword>
<accession>A0A6C0M0L0</accession>
<dbReference type="EMBL" id="MN740583">
    <property type="protein sequence ID" value="QHU35052.1"/>
    <property type="molecule type" value="Genomic_DNA"/>
</dbReference>
<evidence type="ECO:0000313" key="2">
    <source>
        <dbReference type="EMBL" id="QHU35052.1"/>
    </source>
</evidence>
<feature type="coiled-coil region" evidence="1">
    <location>
        <begin position="325"/>
        <end position="366"/>
    </location>
</feature>
<evidence type="ECO:0000256" key="1">
    <source>
        <dbReference type="SAM" id="Coils"/>
    </source>
</evidence>
<reference evidence="2" key="1">
    <citation type="journal article" date="2020" name="Nature">
        <title>Giant virus diversity and host interactions through global metagenomics.</title>
        <authorList>
            <person name="Schulz F."/>
            <person name="Roux S."/>
            <person name="Paez-Espino D."/>
            <person name="Jungbluth S."/>
            <person name="Walsh D.A."/>
            <person name="Denef V.J."/>
            <person name="McMahon K.D."/>
            <person name="Konstantinidis K.T."/>
            <person name="Eloe-Fadrosh E.A."/>
            <person name="Kyrpides N.C."/>
            <person name="Woyke T."/>
        </authorList>
    </citation>
    <scope>NUCLEOTIDE SEQUENCE</scope>
    <source>
        <strain evidence="2">GVMAG-S-1017745-26</strain>
    </source>
</reference>
<proteinExistence type="predicted"/>